<proteinExistence type="inferred from homology"/>
<gene>
    <name evidence="5" type="ORF">GNLVRS02_ARAD1D22418g</name>
</gene>
<keyword evidence="3" id="KW-0288">FMN</keyword>
<keyword evidence="3" id="KW-0285">Flavoprotein</keyword>
<protein>
    <submittedName>
        <fullName evidence="5">ARAD1D22418p</fullName>
    </submittedName>
</protein>
<dbReference type="PANTHER" id="PTHR22893:SF91">
    <property type="entry name" value="NADPH DEHYDROGENASE 2-RELATED"/>
    <property type="match status" value="1"/>
</dbReference>
<dbReference type="GO" id="GO:0003959">
    <property type="term" value="F:NADPH dehydrogenase activity"/>
    <property type="evidence" value="ECO:0007669"/>
    <property type="project" value="TreeGrafter"/>
</dbReference>
<sequence length="374" mass="41756">MTVSSSNAFKPIKVGRLDLGHRIAMAPLTRLRADEKTHVLPEMAEEYYEQRASRPGTLIITEATFLSEKAGGYPSAPGVYTSEQIAQWKKVFEKIHAKGSHVYVQLWNLGRVAPERVMGKGNVLSASDVPFDGSQMPGEYYAPDNVPRPMTVDEIQQFVKDYATAAKNAVEAGADGVEIHSANGYMLDQFLHENTNHRTDEYGGSIENRARFTLEVVDAVSEAIGADRTAIRFSPWGEFGDVDYGVSAVPQWSYLAAQLEKRRREGRELAYVHIVEPRAAGGGDRQAKEHESNDFFRLIYGGIIIRAGGLCDRQLIDEYTNKEDKTLIALGRYFISNPDVVDRLEKGIPLTKYNRDTFYSKGPKGYIDYGFAKL</sequence>
<organism evidence="5">
    <name type="scientific">Blastobotrys adeninivorans</name>
    <name type="common">Yeast</name>
    <name type="synonym">Arxula adeninivorans</name>
    <dbReference type="NCBI Taxonomy" id="409370"/>
    <lineage>
        <taxon>Eukaryota</taxon>
        <taxon>Fungi</taxon>
        <taxon>Dikarya</taxon>
        <taxon>Ascomycota</taxon>
        <taxon>Saccharomycotina</taxon>
        <taxon>Dipodascomycetes</taxon>
        <taxon>Dipodascales</taxon>
        <taxon>Trichomonascaceae</taxon>
        <taxon>Blastobotrys</taxon>
    </lineage>
</organism>
<reference evidence="5" key="2">
    <citation type="submission" date="2014-06" db="EMBL/GenBank/DDBJ databases">
        <title>The complete genome of Blastobotrys (Arxula) adeninivorans LS3 - a yeast of biotechnological interest.</title>
        <authorList>
            <person name="Kunze G."/>
            <person name="Gaillardin C."/>
            <person name="Czernicka M."/>
            <person name="Durrens P."/>
            <person name="Martin T."/>
            <person name="Boer E."/>
            <person name="Gabaldon T."/>
            <person name="Cruz J."/>
            <person name="Talla E."/>
            <person name="Marck C."/>
            <person name="Goffeau A."/>
            <person name="Barbe V."/>
            <person name="Baret P."/>
            <person name="Baronian K."/>
            <person name="Beier S."/>
            <person name="Bleykasten C."/>
            <person name="Bode R."/>
            <person name="Casaregola S."/>
            <person name="Despons L."/>
            <person name="Fairhead C."/>
            <person name="Giersberg M."/>
            <person name="Gierski P."/>
            <person name="Hahnel U."/>
            <person name="Hartmann A."/>
            <person name="Jankowska D."/>
            <person name="Jubin C."/>
            <person name="Jung P."/>
            <person name="Lafontaine I."/>
            <person name="Leh-Louis V."/>
            <person name="Lemaire M."/>
            <person name="Marcet-Houben M."/>
            <person name="Mascher M."/>
            <person name="Morel G."/>
            <person name="Richard G.-F."/>
            <person name="Riechen J."/>
            <person name="Sacerdot C."/>
            <person name="Sarkar A."/>
            <person name="Savel G."/>
            <person name="Schacherer J."/>
            <person name="Sherman D."/>
            <person name="Straub M.-L."/>
            <person name="Stein N."/>
            <person name="Thierry A."/>
            <person name="Trautwein-Schult A."/>
            <person name="Westhof E."/>
            <person name="Worch S."/>
            <person name="Dujon B."/>
            <person name="Souciet J.-L."/>
            <person name="Wincker P."/>
            <person name="Scholz U."/>
            <person name="Neuveglise N."/>
        </authorList>
    </citation>
    <scope>NUCLEOTIDE SEQUENCE</scope>
    <source>
        <strain evidence="5">LS3</strain>
    </source>
</reference>
<dbReference type="FunFam" id="3.20.20.70:FF:000138">
    <property type="entry name" value="NADPH dehydrogenase 1"/>
    <property type="match status" value="1"/>
</dbReference>
<evidence type="ECO:0000256" key="2">
    <source>
        <dbReference type="ARBA" id="ARBA00005979"/>
    </source>
</evidence>
<comment type="similarity">
    <text evidence="2">Belongs to the NADH:flavin oxidoreductase/NADH oxidase family.</text>
</comment>
<evidence type="ECO:0000313" key="5">
    <source>
        <dbReference type="EMBL" id="CDP37911.1"/>
    </source>
</evidence>
<evidence type="ECO:0000256" key="1">
    <source>
        <dbReference type="ARBA" id="ARBA00001917"/>
    </source>
</evidence>
<feature type="domain" description="NADH:flavin oxidoreductase/NADH oxidase N-terminal" evidence="4">
    <location>
        <begin position="9"/>
        <end position="350"/>
    </location>
</feature>
<dbReference type="PhylomeDB" id="A0A060TFD9"/>
<dbReference type="Gene3D" id="3.20.20.70">
    <property type="entry name" value="Aldolase class I"/>
    <property type="match status" value="1"/>
</dbReference>
<dbReference type="AlphaFoldDB" id="A0A060TFD9"/>
<dbReference type="EMBL" id="HG937694">
    <property type="protein sequence ID" value="CDP37911.1"/>
    <property type="molecule type" value="Genomic_DNA"/>
</dbReference>
<dbReference type="PANTHER" id="PTHR22893">
    <property type="entry name" value="NADH OXIDOREDUCTASE-RELATED"/>
    <property type="match status" value="1"/>
</dbReference>
<evidence type="ECO:0000259" key="4">
    <source>
        <dbReference type="Pfam" id="PF00724"/>
    </source>
</evidence>
<accession>A0A060TFD9</accession>
<dbReference type="Pfam" id="PF00724">
    <property type="entry name" value="Oxidored_FMN"/>
    <property type="match status" value="1"/>
</dbReference>
<comment type="cofactor">
    <cofactor evidence="1">
        <name>FMN</name>
        <dbReference type="ChEBI" id="CHEBI:58210"/>
    </cofactor>
</comment>
<dbReference type="SUPFAM" id="SSF51395">
    <property type="entry name" value="FMN-linked oxidoreductases"/>
    <property type="match status" value="1"/>
</dbReference>
<dbReference type="InterPro" id="IPR001155">
    <property type="entry name" value="OxRdtase_FMN_N"/>
</dbReference>
<dbReference type="GO" id="GO:0010181">
    <property type="term" value="F:FMN binding"/>
    <property type="evidence" value="ECO:0007669"/>
    <property type="project" value="InterPro"/>
</dbReference>
<dbReference type="CDD" id="cd02933">
    <property type="entry name" value="OYE_like_FMN"/>
    <property type="match status" value="1"/>
</dbReference>
<evidence type="ECO:0000256" key="3">
    <source>
        <dbReference type="ARBA" id="ARBA00022643"/>
    </source>
</evidence>
<dbReference type="InterPro" id="IPR013785">
    <property type="entry name" value="Aldolase_TIM"/>
</dbReference>
<name>A0A060TFD9_BLAAD</name>
<reference evidence="5" key="1">
    <citation type="submission" date="2014-02" db="EMBL/GenBank/DDBJ databases">
        <authorList>
            <person name="Genoscope - CEA"/>
        </authorList>
    </citation>
    <scope>NUCLEOTIDE SEQUENCE</scope>
    <source>
        <strain evidence="5">LS3</strain>
    </source>
</reference>
<dbReference type="InterPro" id="IPR045247">
    <property type="entry name" value="Oye-like"/>
</dbReference>